<dbReference type="RefSeq" id="WP_169603137.1">
    <property type="nucleotide sequence ID" value="NZ_CP046565.1"/>
</dbReference>
<dbReference type="PANTHER" id="PTHR39585:SF1">
    <property type="entry name" value="FAD ASSEMBLY FACTOR SDHE"/>
    <property type="match status" value="1"/>
</dbReference>
<evidence type="ECO:0000256" key="5">
    <source>
        <dbReference type="ARBA" id="ARBA00023186"/>
    </source>
</evidence>
<dbReference type="Gene3D" id="1.10.150.250">
    <property type="entry name" value="Flavinator of succinate dehydrogenase"/>
    <property type="match status" value="1"/>
</dbReference>
<dbReference type="PANTHER" id="PTHR39585">
    <property type="entry name" value="FAD ASSEMBLY FACTOR SDHE"/>
    <property type="match status" value="1"/>
</dbReference>
<name>A0A858Q824_9GAMM</name>
<evidence type="ECO:0000313" key="7">
    <source>
        <dbReference type="Proteomes" id="UP000503004"/>
    </source>
</evidence>
<dbReference type="AlphaFoldDB" id="A0A858Q824"/>
<evidence type="ECO:0000256" key="2">
    <source>
        <dbReference type="ARBA" id="ARBA00008571"/>
    </source>
</evidence>
<dbReference type="GO" id="GO:0005737">
    <property type="term" value="C:cytoplasm"/>
    <property type="evidence" value="ECO:0007669"/>
    <property type="project" value="UniProtKB-SubCell"/>
</dbReference>
<keyword evidence="4" id="KW-0963">Cytoplasm</keyword>
<dbReference type="InterPro" id="IPR005631">
    <property type="entry name" value="SDH"/>
</dbReference>
<comment type="subcellular location">
    <subcellularLocation>
        <location evidence="1">Cytoplasm</location>
    </subcellularLocation>
</comment>
<dbReference type="SUPFAM" id="SSF109910">
    <property type="entry name" value="YgfY-like"/>
    <property type="match status" value="1"/>
</dbReference>
<evidence type="ECO:0000313" key="6">
    <source>
        <dbReference type="EMBL" id="QJD29856.1"/>
    </source>
</evidence>
<sequence length="85" mass="9849">MNEPGRLRWRCRRGMAELERLLVFYLDGDYRHAEAAERQVFERLLDMQDAELWRCLTGRTCPEDPALVALTAKIRALDPAKEAAC</sequence>
<keyword evidence="5" id="KW-0143">Chaperone</keyword>
<evidence type="ECO:0000256" key="1">
    <source>
        <dbReference type="ARBA" id="ARBA00004496"/>
    </source>
</evidence>
<dbReference type="InterPro" id="IPR036714">
    <property type="entry name" value="SDH_sf"/>
</dbReference>
<keyword evidence="7" id="KW-1185">Reference proteome</keyword>
<dbReference type="KEGG" id="metu:GNH96_07635"/>
<dbReference type="EMBL" id="CP046565">
    <property type="protein sequence ID" value="QJD29856.1"/>
    <property type="molecule type" value="Genomic_DNA"/>
</dbReference>
<proteinExistence type="inferred from homology"/>
<evidence type="ECO:0000256" key="3">
    <source>
        <dbReference type="ARBA" id="ARBA00019418"/>
    </source>
</evidence>
<accession>A0A858Q824</accession>
<reference evidence="7" key="1">
    <citation type="submission" date="2019-12" db="EMBL/GenBank/DDBJ databases">
        <authorList>
            <person name="Awala S.I."/>
            <person name="Rhee S.K."/>
        </authorList>
    </citation>
    <scope>NUCLEOTIDE SEQUENCE [LARGE SCALE GENOMIC DNA]</scope>
    <source>
        <strain evidence="7">IM1</strain>
    </source>
</reference>
<dbReference type="Pfam" id="PF03937">
    <property type="entry name" value="Sdh5"/>
    <property type="match status" value="1"/>
</dbReference>
<evidence type="ECO:0000256" key="4">
    <source>
        <dbReference type="ARBA" id="ARBA00022490"/>
    </source>
</evidence>
<organism evidence="6 7">
    <name type="scientific">Methylococcus geothermalis</name>
    <dbReference type="NCBI Taxonomy" id="2681310"/>
    <lineage>
        <taxon>Bacteria</taxon>
        <taxon>Pseudomonadati</taxon>
        <taxon>Pseudomonadota</taxon>
        <taxon>Gammaproteobacteria</taxon>
        <taxon>Methylococcales</taxon>
        <taxon>Methylococcaceae</taxon>
        <taxon>Methylococcus</taxon>
    </lineage>
</organism>
<protein>
    <recommendedName>
        <fullName evidence="3">FAD assembly factor SdhE</fullName>
    </recommendedName>
</protein>
<gene>
    <name evidence="6" type="ORF">GNH96_07635</name>
</gene>
<dbReference type="InterPro" id="IPR050531">
    <property type="entry name" value="SdhE_FAD_assembly_factor"/>
</dbReference>
<comment type="similarity">
    <text evidence="2">Belongs to the SdhE FAD assembly factor family.</text>
</comment>
<dbReference type="GO" id="GO:0006105">
    <property type="term" value="P:succinate metabolic process"/>
    <property type="evidence" value="ECO:0007669"/>
    <property type="project" value="TreeGrafter"/>
</dbReference>
<dbReference type="Proteomes" id="UP000503004">
    <property type="component" value="Chromosome"/>
</dbReference>